<reference evidence="11" key="1">
    <citation type="submission" date="2021-01" db="EMBL/GenBank/DDBJ databases">
        <authorList>
            <person name="Corre E."/>
            <person name="Pelletier E."/>
            <person name="Niang G."/>
            <person name="Scheremetjew M."/>
            <person name="Finn R."/>
            <person name="Kale V."/>
            <person name="Holt S."/>
            <person name="Cochrane G."/>
            <person name="Meng A."/>
            <person name="Brown T."/>
            <person name="Cohen L."/>
        </authorList>
    </citation>
    <scope>NUCLEOTIDE SEQUENCE</scope>
    <source>
        <strain evidence="11">WS</strain>
    </source>
</reference>
<dbReference type="InterPro" id="IPR039192">
    <property type="entry name" value="STKc_GSK3"/>
</dbReference>
<dbReference type="GO" id="GO:0005634">
    <property type="term" value="C:nucleus"/>
    <property type="evidence" value="ECO:0007669"/>
    <property type="project" value="TreeGrafter"/>
</dbReference>
<name>A0A7S1KSW0_9EUKA</name>
<dbReference type="FunFam" id="1.10.510.10:FF:000082">
    <property type="entry name" value="Shaggy-related protein kinase kappa"/>
    <property type="match status" value="1"/>
</dbReference>
<dbReference type="GO" id="GO:0004674">
    <property type="term" value="F:protein serine/threonine kinase activity"/>
    <property type="evidence" value="ECO:0007669"/>
    <property type="project" value="UniProtKB-KW"/>
</dbReference>
<accession>A0A7S1KSW0</accession>
<feature type="binding site" evidence="7">
    <location>
        <position position="149"/>
    </location>
    <ligand>
        <name>ATP</name>
        <dbReference type="ChEBI" id="CHEBI:30616"/>
    </ligand>
</feature>
<keyword evidence="2 8" id="KW-0723">Serine/threonine-protein kinase</keyword>
<dbReference type="EMBL" id="HBGD01009550">
    <property type="protein sequence ID" value="CAD9084606.1"/>
    <property type="molecule type" value="Transcribed_RNA"/>
</dbReference>
<evidence type="ECO:0000256" key="8">
    <source>
        <dbReference type="RuleBase" id="RU000304"/>
    </source>
</evidence>
<evidence type="ECO:0000313" key="11">
    <source>
        <dbReference type="EMBL" id="CAD9084606.1"/>
    </source>
</evidence>
<keyword evidence="3" id="KW-0808">Transferase</keyword>
<dbReference type="PROSITE" id="PS00108">
    <property type="entry name" value="PROTEIN_KINASE_ST"/>
    <property type="match status" value="1"/>
</dbReference>
<dbReference type="InterPro" id="IPR008271">
    <property type="entry name" value="Ser/Thr_kinase_AS"/>
</dbReference>
<dbReference type="Gene3D" id="1.10.510.10">
    <property type="entry name" value="Transferase(Phosphotransferase) domain 1"/>
    <property type="match status" value="1"/>
</dbReference>
<dbReference type="CDD" id="cd14137">
    <property type="entry name" value="STKc_GSK3"/>
    <property type="match status" value="1"/>
</dbReference>
<dbReference type="InterPro" id="IPR017441">
    <property type="entry name" value="Protein_kinase_ATP_BS"/>
</dbReference>
<protein>
    <recommendedName>
        <fullName evidence="10">Protein kinase domain-containing protein</fullName>
    </recommendedName>
</protein>
<evidence type="ECO:0000256" key="5">
    <source>
        <dbReference type="ARBA" id="ARBA00022777"/>
    </source>
</evidence>
<dbReference type="SUPFAM" id="SSF56112">
    <property type="entry name" value="Protein kinase-like (PK-like)"/>
    <property type="match status" value="1"/>
</dbReference>
<keyword evidence="6 7" id="KW-0067">ATP-binding</keyword>
<evidence type="ECO:0000256" key="2">
    <source>
        <dbReference type="ARBA" id="ARBA00022527"/>
    </source>
</evidence>
<dbReference type="SMART" id="SM00220">
    <property type="entry name" value="S_TKc"/>
    <property type="match status" value="1"/>
</dbReference>
<keyword evidence="5" id="KW-0418">Kinase</keyword>
<dbReference type="InterPro" id="IPR011009">
    <property type="entry name" value="Kinase-like_dom_sf"/>
</dbReference>
<evidence type="ECO:0000256" key="7">
    <source>
        <dbReference type="PROSITE-ProRule" id="PRU10141"/>
    </source>
</evidence>
<evidence type="ECO:0000256" key="6">
    <source>
        <dbReference type="ARBA" id="ARBA00022840"/>
    </source>
</evidence>
<dbReference type="Gene3D" id="3.30.200.20">
    <property type="entry name" value="Phosphorylase Kinase, domain 1"/>
    <property type="match status" value="1"/>
</dbReference>
<feature type="compositionally biased region" description="Low complexity" evidence="9">
    <location>
        <begin position="78"/>
        <end position="91"/>
    </location>
</feature>
<comment type="similarity">
    <text evidence="1">Belongs to the protein kinase superfamily. CMGC Ser/Thr protein kinase family. GSK-3 subfamily.</text>
</comment>
<evidence type="ECO:0000256" key="1">
    <source>
        <dbReference type="ARBA" id="ARBA00005527"/>
    </source>
</evidence>
<dbReference type="AlphaFoldDB" id="A0A7S1KSW0"/>
<dbReference type="GO" id="GO:0030154">
    <property type="term" value="P:cell differentiation"/>
    <property type="evidence" value="ECO:0007669"/>
    <property type="project" value="TreeGrafter"/>
</dbReference>
<evidence type="ECO:0000256" key="9">
    <source>
        <dbReference type="SAM" id="MobiDB-lite"/>
    </source>
</evidence>
<dbReference type="FunFam" id="3.30.200.20:FF:000009">
    <property type="entry name" value="Glycogen synthase kinase-3 beta"/>
    <property type="match status" value="1"/>
</dbReference>
<feature type="region of interest" description="Disordered" evidence="9">
    <location>
        <begin position="1"/>
        <end position="102"/>
    </location>
</feature>
<dbReference type="GO" id="GO:0007165">
    <property type="term" value="P:signal transduction"/>
    <property type="evidence" value="ECO:0007669"/>
    <property type="project" value="TreeGrafter"/>
</dbReference>
<evidence type="ECO:0000256" key="3">
    <source>
        <dbReference type="ARBA" id="ARBA00022679"/>
    </source>
</evidence>
<dbReference type="InterPro" id="IPR000719">
    <property type="entry name" value="Prot_kinase_dom"/>
</dbReference>
<dbReference type="PROSITE" id="PS50011">
    <property type="entry name" value="PROTEIN_KINASE_DOM"/>
    <property type="match status" value="1"/>
</dbReference>
<sequence length="455" mass="51889">MYPSGSTSSSKRRHNTYSTKQKPKKPTRQRATTTSRLQKQDLTQSFSTMAITKTPVPSAGATSAQPGASVKKSKKPSSKYSNNSSSSNRESNIIEPTLSRDEQQSITYNSNGQQKTIQYTAERVIGNGSFGVVFLAKVTETGEAVAIKKVLQDRRYKNRELEIMRTVKHPNVVDMKHYFFTHGSRKELYLHLVLEYIPDTVYRYTCSYTKQTDFMPLIYVKLFSYQMLRALNYIHSIDICHRDIKPQNLLIDPVSGVLKICDFGSAKQLNPMESNVAYICSRYYRAPELIFGATHYTTSIDTWSAGCVLGEMLLGHPLFPGDSSVDQLVEIIKVLGTPTREEIDAMNKNYKTFNFPKVKAFSWDKVFQDRKIPVPTSAVDLIKELLQYDPVKRTKCIDSLAHPFFDELRDPNTRLPNGKPLPPLFNFSPNELKMSNDLDLKEKLIPEWHRRRTVA</sequence>
<dbReference type="GO" id="GO:0005524">
    <property type="term" value="F:ATP binding"/>
    <property type="evidence" value="ECO:0007669"/>
    <property type="project" value="UniProtKB-UniRule"/>
</dbReference>
<feature type="domain" description="Protein kinase" evidence="10">
    <location>
        <begin position="119"/>
        <end position="405"/>
    </location>
</feature>
<feature type="compositionally biased region" description="Polar residues" evidence="9">
    <location>
        <begin position="29"/>
        <end position="51"/>
    </location>
</feature>
<feature type="compositionally biased region" description="Basic residues" evidence="9">
    <location>
        <begin position="10"/>
        <end position="28"/>
    </location>
</feature>
<dbReference type="PANTHER" id="PTHR24057">
    <property type="entry name" value="GLYCOGEN SYNTHASE KINASE-3 ALPHA"/>
    <property type="match status" value="1"/>
</dbReference>
<evidence type="ECO:0000256" key="4">
    <source>
        <dbReference type="ARBA" id="ARBA00022741"/>
    </source>
</evidence>
<proteinExistence type="inferred from homology"/>
<dbReference type="PROSITE" id="PS00107">
    <property type="entry name" value="PROTEIN_KINASE_ATP"/>
    <property type="match status" value="1"/>
</dbReference>
<dbReference type="Pfam" id="PF00069">
    <property type="entry name" value="Pkinase"/>
    <property type="match status" value="1"/>
</dbReference>
<gene>
    <name evidence="11" type="ORF">PCOS0759_LOCUS7860</name>
</gene>
<evidence type="ECO:0000259" key="10">
    <source>
        <dbReference type="PROSITE" id="PS50011"/>
    </source>
</evidence>
<keyword evidence="4 7" id="KW-0547">Nucleotide-binding</keyword>
<dbReference type="InterPro" id="IPR050591">
    <property type="entry name" value="GSK-3"/>
</dbReference>
<dbReference type="GO" id="GO:0005737">
    <property type="term" value="C:cytoplasm"/>
    <property type="evidence" value="ECO:0007669"/>
    <property type="project" value="TreeGrafter"/>
</dbReference>
<organism evidence="11">
    <name type="scientific">Percolomonas cosmopolitus</name>
    <dbReference type="NCBI Taxonomy" id="63605"/>
    <lineage>
        <taxon>Eukaryota</taxon>
        <taxon>Discoba</taxon>
        <taxon>Heterolobosea</taxon>
        <taxon>Tetramitia</taxon>
        <taxon>Eutetramitia</taxon>
        <taxon>Percolomonadidae</taxon>
        <taxon>Percolomonas</taxon>
    </lineage>
</organism>
<dbReference type="PANTHER" id="PTHR24057:SF0">
    <property type="entry name" value="PROTEIN KINASE SHAGGY-RELATED"/>
    <property type="match status" value="1"/>
</dbReference>